<accession>A0A7C4JL32</accession>
<dbReference type="EMBL" id="DTBP01000013">
    <property type="protein sequence ID" value="HGQ73779.1"/>
    <property type="molecule type" value="Genomic_DNA"/>
</dbReference>
<keyword evidence="1" id="KW-0472">Membrane</keyword>
<evidence type="ECO:0008006" key="3">
    <source>
        <dbReference type="Google" id="ProtNLM"/>
    </source>
</evidence>
<sequence>MLNECYVLASSMLRDAVHRFSVISRTVGLVLHEIFIDELGFLEKLGSIAKIHNKVVFLALPLGFRTLFYMILLLIVKPRKLVIIVSPLGRFVENKVVARITRYFFNLFLTPYRLLRIDVMLIYPTPFEKNLLPPIAKGIEWVFIPIIEPYKFSKEMLVSSTDYSSIAVFTSDSRDLVKILEFYKLTEQLWSGFKILIVSDQGSLGFCLHLPSVICIETDGYEELLSRINIIALITPTITSNNILYMCANNFKLVLADYRVGLSYYMRSNGYVNIVVMEDWDPEKFFDAVATLVNQIDSIKKSILTLRPLEIRYDYGLNYLKYFITH</sequence>
<comment type="caution">
    <text evidence="2">The sequence shown here is derived from an EMBL/GenBank/DDBJ whole genome shotgun (WGS) entry which is preliminary data.</text>
</comment>
<evidence type="ECO:0000313" key="2">
    <source>
        <dbReference type="EMBL" id="HGQ73779.1"/>
    </source>
</evidence>
<evidence type="ECO:0000256" key="1">
    <source>
        <dbReference type="SAM" id="Phobius"/>
    </source>
</evidence>
<feature type="transmembrane region" description="Helical" evidence="1">
    <location>
        <begin position="55"/>
        <end position="76"/>
    </location>
</feature>
<gene>
    <name evidence="2" type="ORF">ENU20_01700</name>
</gene>
<reference evidence="2" key="1">
    <citation type="journal article" date="2020" name="mSystems">
        <title>Genome- and Community-Level Interaction Insights into Carbon Utilization and Element Cycling Functions of Hydrothermarchaeota in Hydrothermal Sediment.</title>
        <authorList>
            <person name="Zhou Z."/>
            <person name="Liu Y."/>
            <person name="Xu W."/>
            <person name="Pan J."/>
            <person name="Luo Z.H."/>
            <person name="Li M."/>
        </authorList>
    </citation>
    <scope>NUCLEOTIDE SEQUENCE [LARGE SCALE GENOMIC DNA]</scope>
    <source>
        <strain evidence="2">SpSt-648</strain>
    </source>
</reference>
<protein>
    <recommendedName>
        <fullName evidence="3">Glycosyltransferase family 1 protein</fullName>
    </recommendedName>
</protein>
<keyword evidence="1" id="KW-1133">Transmembrane helix</keyword>
<dbReference type="AlphaFoldDB" id="A0A7C4JL32"/>
<keyword evidence="1" id="KW-0812">Transmembrane</keyword>
<name>A0A7C4JL32_STAMA</name>
<organism evidence="2">
    <name type="scientific">Staphylothermus marinus</name>
    <dbReference type="NCBI Taxonomy" id="2280"/>
    <lineage>
        <taxon>Archaea</taxon>
        <taxon>Thermoproteota</taxon>
        <taxon>Thermoprotei</taxon>
        <taxon>Desulfurococcales</taxon>
        <taxon>Desulfurococcaceae</taxon>
        <taxon>Staphylothermus</taxon>
    </lineage>
</organism>
<proteinExistence type="predicted"/>